<gene>
    <name evidence="2" type="ORF">SAMN05216174_12814</name>
</gene>
<dbReference type="GO" id="GO:0045227">
    <property type="term" value="P:capsule polysaccharide biosynthetic process"/>
    <property type="evidence" value="ECO:0007669"/>
    <property type="project" value="InterPro"/>
</dbReference>
<name>A0A1G6ZC95_9PSEU</name>
<sequence>MGTGIGGELLPQVATLGLAIGLVFSLLCYLTTNLSPGGMITPGWLALTLVEDYAKAGIVVGMTALTFGAVLLLQRFVILYGKRQFAAVVLTGVVLQTTMIVVIQQDYPVLFAHQALGFVVPGLIAYQLVRQPRVATLVATSTVSFACYGVIVSGVLVGLVPTT</sequence>
<feature type="transmembrane region" description="Helical" evidence="1">
    <location>
        <begin position="12"/>
        <end position="32"/>
    </location>
</feature>
<evidence type="ECO:0000313" key="3">
    <source>
        <dbReference type="Proteomes" id="UP000199501"/>
    </source>
</evidence>
<accession>A0A1G6ZC95</accession>
<dbReference type="EMBL" id="FMZZ01000028">
    <property type="protein sequence ID" value="SDE00210.1"/>
    <property type="molecule type" value="Genomic_DNA"/>
</dbReference>
<dbReference type="PRINTS" id="PR01759">
    <property type="entry name" value="CAPSULEPROTC"/>
</dbReference>
<dbReference type="GO" id="GO:0016020">
    <property type="term" value="C:membrane"/>
    <property type="evidence" value="ECO:0007669"/>
    <property type="project" value="InterPro"/>
</dbReference>
<feature type="transmembrane region" description="Helical" evidence="1">
    <location>
        <begin position="85"/>
        <end position="103"/>
    </location>
</feature>
<keyword evidence="1" id="KW-0812">Transmembrane</keyword>
<dbReference type="Pfam" id="PF14102">
    <property type="entry name" value="Caps_synth_CapC"/>
    <property type="match status" value="1"/>
</dbReference>
<keyword evidence="1" id="KW-1133">Transmembrane helix</keyword>
<feature type="transmembrane region" description="Helical" evidence="1">
    <location>
        <begin position="52"/>
        <end position="73"/>
    </location>
</feature>
<protein>
    <submittedName>
        <fullName evidence="2">Poly-gamma-glutamate biosynthesis protein PgsC/CapC</fullName>
    </submittedName>
</protein>
<dbReference type="AlphaFoldDB" id="A0A1G6ZC95"/>
<dbReference type="Proteomes" id="UP000199501">
    <property type="component" value="Unassembled WGS sequence"/>
</dbReference>
<evidence type="ECO:0000256" key="1">
    <source>
        <dbReference type="SAM" id="Phobius"/>
    </source>
</evidence>
<feature type="transmembrane region" description="Helical" evidence="1">
    <location>
        <begin position="136"/>
        <end position="160"/>
    </location>
</feature>
<reference evidence="3" key="1">
    <citation type="submission" date="2016-10" db="EMBL/GenBank/DDBJ databases">
        <authorList>
            <person name="Varghese N."/>
            <person name="Submissions S."/>
        </authorList>
    </citation>
    <scope>NUCLEOTIDE SEQUENCE [LARGE SCALE GENOMIC DNA]</scope>
    <source>
        <strain evidence="3">IBRC-M 10403</strain>
    </source>
</reference>
<dbReference type="OrthoDB" id="48792at2"/>
<keyword evidence="3" id="KW-1185">Reference proteome</keyword>
<evidence type="ECO:0000313" key="2">
    <source>
        <dbReference type="EMBL" id="SDE00210.1"/>
    </source>
</evidence>
<dbReference type="InterPro" id="IPR008338">
    <property type="entry name" value="Capsule_biosynth_CapC"/>
</dbReference>
<dbReference type="STRING" id="1271860.SAMN05216174_12814"/>
<feature type="transmembrane region" description="Helical" evidence="1">
    <location>
        <begin position="109"/>
        <end position="129"/>
    </location>
</feature>
<keyword evidence="1" id="KW-0472">Membrane</keyword>
<proteinExistence type="predicted"/>
<organism evidence="2 3">
    <name type="scientific">Actinokineospora iranica</name>
    <dbReference type="NCBI Taxonomy" id="1271860"/>
    <lineage>
        <taxon>Bacteria</taxon>
        <taxon>Bacillati</taxon>
        <taxon>Actinomycetota</taxon>
        <taxon>Actinomycetes</taxon>
        <taxon>Pseudonocardiales</taxon>
        <taxon>Pseudonocardiaceae</taxon>
        <taxon>Actinokineospora</taxon>
    </lineage>
</organism>
<dbReference type="RefSeq" id="WP_091457887.1">
    <property type="nucleotide sequence ID" value="NZ_FMZZ01000028.1"/>
</dbReference>